<proteinExistence type="predicted"/>
<keyword evidence="9" id="KW-1185">Reference proteome</keyword>
<evidence type="ECO:0000256" key="6">
    <source>
        <dbReference type="SAM" id="Phobius"/>
    </source>
</evidence>
<keyword evidence="2 4" id="KW-0479">Metal-binding</keyword>
<dbReference type="PROSITE" id="PS51007">
    <property type="entry name" value="CYTC"/>
    <property type="match status" value="1"/>
</dbReference>
<dbReference type="EC" id="1.8.2.2" evidence="8"/>
<keyword evidence="3 4" id="KW-0408">Iron</keyword>
<evidence type="ECO:0000259" key="7">
    <source>
        <dbReference type="PROSITE" id="PS51007"/>
    </source>
</evidence>
<keyword evidence="6" id="KW-0812">Transmembrane</keyword>
<evidence type="ECO:0000256" key="4">
    <source>
        <dbReference type="PROSITE-ProRule" id="PRU00433"/>
    </source>
</evidence>
<evidence type="ECO:0000256" key="1">
    <source>
        <dbReference type="ARBA" id="ARBA00022617"/>
    </source>
</evidence>
<sequence>MDYPLIGGYVATFLVAIGYFAYNDSARQVPATVPQKQAAAASAATAMSVRTVAAAPAGVAKDGAKEPAKDVAKAPTGAAQPAEAGGWTVPDVDGLPDNAFGRMVRRGRELTQRTFAHLGPEVEDPAMRFAGNNLACQSCHLDAGTKEFGLPFVGVFGDFPQYRGREGRVATIEDRVNGCMTRSMDGKPLPWDSEPMVAFVTYIKFLSSNRPVGKPTPGRGTPKMAELSRPASPEKGAIVFQEHCASCHGPEGRGKRVGVAGDGKGYEFPPLGGTDTFNNGAGMARLITAASFVRANMPFGTSHDAPVLTVEEAWDVTAYVESLDRPQREGIETDYPNRTEKPVDAAYGPFPDTLPAAQHKYGPFQPIRDEIKKLKNKAADAAKTAH</sequence>
<comment type="caution">
    <text evidence="8">The sequence shown here is derived from an EMBL/GenBank/DDBJ whole genome shotgun (WGS) entry which is preliminary data.</text>
</comment>
<dbReference type="Gene3D" id="1.10.760.10">
    <property type="entry name" value="Cytochrome c-like domain"/>
    <property type="match status" value="2"/>
</dbReference>
<dbReference type="Pfam" id="PF21342">
    <property type="entry name" value="SoxA-TsdA_cyt-c"/>
    <property type="match status" value="1"/>
</dbReference>
<organism evidence="8 9">
    <name type="scientific">Xanthobacter agilis</name>
    <dbReference type="NCBI Taxonomy" id="47492"/>
    <lineage>
        <taxon>Bacteria</taxon>
        <taxon>Pseudomonadati</taxon>
        <taxon>Pseudomonadota</taxon>
        <taxon>Alphaproteobacteria</taxon>
        <taxon>Hyphomicrobiales</taxon>
        <taxon>Xanthobacteraceae</taxon>
        <taxon>Xanthobacter</taxon>
    </lineage>
</organism>
<name>A0ABU0LGP5_XANAG</name>
<evidence type="ECO:0000256" key="2">
    <source>
        <dbReference type="ARBA" id="ARBA00022723"/>
    </source>
</evidence>
<keyword evidence="1 4" id="KW-0349">Heme</keyword>
<evidence type="ECO:0000256" key="3">
    <source>
        <dbReference type="ARBA" id="ARBA00023004"/>
    </source>
</evidence>
<accession>A0ABU0LGP5</accession>
<dbReference type="InterPro" id="IPR036909">
    <property type="entry name" value="Cyt_c-like_dom_sf"/>
</dbReference>
<reference evidence="8 9" key="1">
    <citation type="submission" date="2023-07" db="EMBL/GenBank/DDBJ databases">
        <title>Genomic Encyclopedia of Type Strains, Phase IV (KMG-IV): sequencing the most valuable type-strain genomes for metagenomic binning, comparative biology and taxonomic classification.</title>
        <authorList>
            <person name="Goeker M."/>
        </authorList>
    </citation>
    <scope>NUCLEOTIDE SEQUENCE [LARGE SCALE GENOMIC DNA]</scope>
    <source>
        <strain evidence="8 9">DSM 3770</strain>
    </source>
</reference>
<dbReference type="Pfam" id="PF00034">
    <property type="entry name" value="Cytochrom_C"/>
    <property type="match status" value="1"/>
</dbReference>
<protein>
    <submittedName>
        <fullName evidence="8">Thiosulfate dehydrogenase</fullName>
        <ecNumber evidence="8">1.8.2.2</ecNumber>
    </submittedName>
</protein>
<feature type="domain" description="Cytochrome c" evidence="7">
    <location>
        <begin position="231"/>
        <end position="324"/>
    </location>
</feature>
<feature type="transmembrane region" description="Helical" evidence="6">
    <location>
        <begin position="6"/>
        <end position="22"/>
    </location>
</feature>
<evidence type="ECO:0000313" key="9">
    <source>
        <dbReference type="Proteomes" id="UP001241747"/>
    </source>
</evidence>
<dbReference type="PANTHER" id="PTHR35008:SF9">
    <property type="entry name" value="CYTOCHROME C DOMAIN-CONTAINING PROTEIN"/>
    <property type="match status" value="1"/>
</dbReference>
<dbReference type="RefSeq" id="WP_237345738.1">
    <property type="nucleotide sequence ID" value="NZ_JABWGX010000012.1"/>
</dbReference>
<keyword evidence="6" id="KW-0472">Membrane</keyword>
<dbReference type="InterPro" id="IPR009056">
    <property type="entry name" value="Cyt_c-like_dom"/>
</dbReference>
<dbReference type="GO" id="GO:0050338">
    <property type="term" value="F:thiosulfate dehydrogenase activity"/>
    <property type="evidence" value="ECO:0007669"/>
    <property type="project" value="UniProtKB-EC"/>
</dbReference>
<keyword evidence="6" id="KW-1133">Transmembrane helix</keyword>
<dbReference type="EMBL" id="JAUSVY010000007">
    <property type="protein sequence ID" value="MDQ0506316.1"/>
    <property type="molecule type" value="Genomic_DNA"/>
</dbReference>
<dbReference type="Proteomes" id="UP001241747">
    <property type="component" value="Unassembled WGS sequence"/>
</dbReference>
<dbReference type="InterPro" id="IPR051459">
    <property type="entry name" value="Cytochrome_c-type_DH"/>
</dbReference>
<keyword evidence="8" id="KW-0560">Oxidoreductase</keyword>
<dbReference type="SUPFAM" id="SSF46626">
    <property type="entry name" value="Cytochrome c"/>
    <property type="match status" value="2"/>
</dbReference>
<feature type="compositionally biased region" description="Basic and acidic residues" evidence="5">
    <location>
        <begin position="329"/>
        <end position="343"/>
    </location>
</feature>
<feature type="region of interest" description="Disordered" evidence="5">
    <location>
        <begin position="329"/>
        <end position="362"/>
    </location>
</feature>
<evidence type="ECO:0000313" key="8">
    <source>
        <dbReference type="EMBL" id="MDQ0506316.1"/>
    </source>
</evidence>
<dbReference type="PANTHER" id="PTHR35008">
    <property type="entry name" value="BLL4482 PROTEIN-RELATED"/>
    <property type="match status" value="1"/>
</dbReference>
<gene>
    <name evidence="8" type="ORF">QOZ94_003125</name>
</gene>
<evidence type="ECO:0000256" key="5">
    <source>
        <dbReference type="SAM" id="MobiDB-lite"/>
    </source>
</evidence>